<dbReference type="AlphaFoldDB" id="A0A953LJK0"/>
<comment type="caution">
    <text evidence="1">The sequence shown here is derived from an EMBL/GenBank/DDBJ whole genome shotgun (WGS) entry which is preliminary data.</text>
</comment>
<protein>
    <submittedName>
        <fullName evidence="1">Uncharacterized protein</fullName>
    </submittedName>
</protein>
<name>A0A953LJK0_SYMTR</name>
<sequence length="115" mass="13186">MSGRVDVGVMYGELVWSPRYIAYEIWRRGPAPAAPQERRDSMRLFRKLCDDLFTRDRARTTEERLAAIEEALFGEAADPELVRAFQRCWPSPELAEAVIQSGRRAYEIHRGGESA</sequence>
<evidence type="ECO:0000313" key="1">
    <source>
        <dbReference type="EMBL" id="MBY6278301.1"/>
    </source>
</evidence>
<evidence type="ECO:0000313" key="2">
    <source>
        <dbReference type="Proteomes" id="UP000732377"/>
    </source>
</evidence>
<dbReference type="RefSeq" id="WP_273381731.1">
    <property type="nucleotide sequence ID" value="NZ_PIUK01000433.1"/>
</dbReference>
<gene>
    <name evidence="1" type="ORF">CWE10_19460</name>
</gene>
<proteinExistence type="predicted"/>
<dbReference type="Proteomes" id="UP000732377">
    <property type="component" value="Unassembled WGS sequence"/>
</dbReference>
<organism evidence="1 2">
    <name type="scientific">Symbiobacterium thermophilum</name>
    <dbReference type="NCBI Taxonomy" id="2734"/>
    <lineage>
        <taxon>Bacteria</taxon>
        <taxon>Bacillati</taxon>
        <taxon>Bacillota</taxon>
        <taxon>Clostridia</taxon>
        <taxon>Eubacteriales</taxon>
        <taxon>Symbiobacteriaceae</taxon>
        <taxon>Symbiobacterium</taxon>
    </lineage>
</organism>
<accession>A0A953LJK0</accession>
<reference evidence="1" key="1">
    <citation type="submission" date="2017-11" db="EMBL/GenBank/DDBJ databases">
        <title>Three new genomes from thermophilic consortium.</title>
        <authorList>
            <person name="Quaggio R."/>
            <person name="Amgarten D."/>
            <person name="Setubal J.C."/>
        </authorList>
    </citation>
    <scope>NUCLEOTIDE SEQUENCE</scope>
    <source>
        <strain evidence="1">ZCTH01-B2</strain>
    </source>
</reference>
<dbReference type="EMBL" id="PIUK01000433">
    <property type="protein sequence ID" value="MBY6278301.1"/>
    <property type="molecule type" value="Genomic_DNA"/>
</dbReference>